<dbReference type="Pfam" id="PF16158">
    <property type="entry name" value="N_BRCA1_IG"/>
    <property type="match status" value="1"/>
</dbReference>
<organism evidence="7 8">
    <name type="scientific">Crucibulum laeve</name>
    <dbReference type="NCBI Taxonomy" id="68775"/>
    <lineage>
        <taxon>Eukaryota</taxon>
        <taxon>Fungi</taxon>
        <taxon>Dikarya</taxon>
        <taxon>Basidiomycota</taxon>
        <taxon>Agaricomycotina</taxon>
        <taxon>Agaricomycetes</taxon>
        <taxon>Agaricomycetidae</taxon>
        <taxon>Agaricales</taxon>
        <taxon>Agaricineae</taxon>
        <taxon>Nidulariaceae</taxon>
        <taxon>Crucibulum</taxon>
    </lineage>
</organism>
<accession>A0A5C3MA97</accession>
<evidence type="ECO:0000256" key="1">
    <source>
        <dbReference type="ARBA" id="ARBA00022723"/>
    </source>
</evidence>
<evidence type="ECO:0000313" key="8">
    <source>
        <dbReference type="Proteomes" id="UP000308652"/>
    </source>
</evidence>
<gene>
    <name evidence="7" type="ORF">BDQ12DRAFT_677209</name>
</gene>
<proteinExistence type="predicted"/>
<dbReference type="InterPro" id="IPR000433">
    <property type="entry name" value="Znf_ZZ"/>
</dbReference>
<keyword evidence="1" id="KW-0479">Metal-binding</keyword>
<dbReference type="GO" id="GO:0043130">
    <property type="term" value="F:ubiquitin binding"/>
    <property type="evidence" value="ECO:0007669"/>
    <property type="project" value="TreeGrafter"/>
</dbReference>
<dbReference type="PROSITE" id="PS01357">
    <property type="entry name" value="ZF_ZZ_1"/>
    <property type="match status" value="1"/>
</dbReference>
<dbReference type="CDD" id="cd14947">
    <property type="entry name" value="NBR1_like"/>
    <property type="match status" value="1"/>
</dbReference>
<dbReference type="Pfam" id="PF00569">
    <property type="entry name" value="ZZ"/>
    <property type="match status" value="3"/>
</dbReference>
<feature type="compositionally biased region" description="Polar residues" evidence="5">
    <location>
        <begin position="734"/>
        <end position="743"/>
    </location>
</feature>
<feature type="domain" description="ZZ-type" evidence="6">
    <location>
        <begin position="495"/>
        <end position="547"/>
    </location>
</feature>
<dbReference type="GO" id="GO:0008270">
    <property type="term" value="F:zinc ion binding"/>
    <property type="evidence" value="ECO:0007669"/>
    <property type="project" value="UniProtKB-KW"/>
</dbReference>
<keyword evidence="2 4" id="KW-0863">Zinc-finger</keyword>
<protein>
    <recommendedName>
        <fullName evidence="6">ZZ-type domain-containing protein</fullName>
    </recommendedName>
</protein>
<evidence type="ECO:0000256" key="2">
    <source>
        <dbReference type="ARBA" id="ARBA00022771"/>
    </source>
</evidence>
<dbReference type="PANTHER" id="PTHR20930:SF0">
    <property type="entry name" value="PROTEIN ILRUN"/>
    <property type="match status" value="1"/>
</dbReference>
<dbReference type="OrthoDB" id="661148at2759"/>
<dbReference type="CDD" id="cd02340">
    <property type="entry name" value="ZZ_NBR1_like"/>
    <property type="match status" value="2"/>
</dbReference>
<dbReference type="PROSITE" id="PS50135">
    <property type="entry name" value="ZF_ZZ_2"/>
    <property type="match status" value="3"/>
</dbReference>
<dbReference type="InterPro" id="IPR032350">
    <property type="entry name" value="Nbr1_FW"/>
</dbReference>
<evidence type="ECO:0000256" key="3">
    <source>
        <dbReference type="ARBA" id="ARBA00022833"/>
    </source>
</evidence>
<dbReference type="SMART" id="SM00291">
    <property type="entry name" value="ZnF_ZZ"/>
    <property type="match status" value="3"/>
</dbReference>
<keyword evidence="3" id="KW-0862">Zinc</keyword>
<dbReference type="InterPro" id="IPR043145">
    <property type="entry name" value="Znf_ZZ_sf"/>
</dbReference>
<feature type="compositionally biased region" description="Basic and acidic residues" evidence="5">
    <location>
        <begin position="721"/>
        <end position="731"/>
    </location>
</feature>
<feature type="domain" description="ZZ-type" evidence="6">
    <location>
        <begin position="558"/>
        <end position="614"/>
    </location>
</feature>
<evidence type="ECO:0000259" key="6">
    <source>
        <dbReference type="PROSITE" id="PS50135"/>
    </source>
</evidence>
<feature type="region of interest" description="Disordered" evidence="5">
    <location>
        <begin position="627"/>
        <end position="678"/>
    </location>
</feature>
<feature type="domain" description="ZZ-type" evidence="6">
    <location>
        <begin position="402"/>
        <end position="456"/>
    </location>
</feature>
<dbReference type="InterPro" id="IPR013783">
    <property type="entry name" value="Ig-like_fold"/>
</dbReference>
<reference evidence="7 8" key="1">
    <citation type="journal article" date="2019" name="Nat. Ecol. Evol.">
        <title>Megaphylogeny resolves global patterns of mushroom evolution.</title>
        <authorList>
            <person name="Varga T."/>
            <person name="Krizsan K."/>
            <person name="Foldi C."/>
            <person name="Dima B."/>
            <person name="Sanchez-Garcia M."/>
            <person name="Sanchez-Ramirez S."/>
            <person name="Szollosi G.J."/>
            <person name="Szarkandi J.G."/>
            <person name="Papp V."/>
            <person name="Albert L."/>
            <person name="Andreopoulos W."/>
            <person name="Angelini C."/>
            <person name="Antonin V."/>
            <person name="Barry K.W."/>
            <person name="Bougher N.L."/>
            <person name="Buchanan P."/>
            <person name="Buyck B."/>
            <person name="Bense V."/>
            <person name="Catcheside P."/>
            <person name="Chovatia M."/>
            <person name="Cooper J."/>
            <person name="Damon W."/>
            <person name="Desjardin D."/>
            <person name="Finy P."/>
            <person name="Geml J."/>
            <person name="Haridas S."/>
            <person name="Hughes K."/>
            <person name="Justo A."/>
            <person name="Karasinski D."/>
            <person name="Kautmanova I."/>
            <person name="Kiss B."/>
            <person name="Kocsube S."/>
            <person name="Kotiranta H."/>
            <person name="LaButti K.M."/>
            <person name="Lechner B.E."/>
            <person name="Liimatainen K."/>
            <person name="Lipzen A."/>
            <person name="Lukacs Z."/>
            <person name="Mihaltcheva S."/>
            <person name="Morgado L.N."/>
            <person name="Niskanen T."/>
            <person name="Noordeloos M.E."/>
            <person name="Ohm R.A."/>
            <person name="Ortiz-Santana B."/>
            <person name="Ovrebo C."/>
            <person name="Racz N."/>
            <person name="Riley R."/>
            <person name="Savchenko A."/>
            <person name="Shiryaev A."/>
            <person name="Soop K."/>
            <person name="Spirin V."/>
            <person name="Szebenyi C."/>
            <person name="Tomsovsky M."/>
            <person name="Tulloss R.E."/>
            <person name="Uehling J."/>
            <person name="Grigoriev I.V."/>
            <person name="Vagvolgyi C."/>
            <person name="Papp T."/>
            <person name="Martin F.M."/>
            <person name="Miettinen O."/>
            <person name="Hibbett D.S."/>
            <person name="Nagy L.G."/>
        </authorList>
    </citation>
    <scope>NUCLEOTIDE SEQUENCE [LARGE SCALE GENOMIC DNA]</scope>
    <source>
        <strain evidence="7 8">CBS 166.37</strain>
    </source>
</reference>
<dbReference type="AlphaFoldDB" id="A0A5C3MA97"/>
<dbReference type="EMBL" id="ML213593">
    <property type="protein sequence ID" value="TFK41817.1"/>
    <property type="molecule type" value="Genomic_DNA"/>
</dbReference>
<feature type="region of interest" description="Disordered" evidence="5">
    <location>
        <begin position="1129"/>
        <end position="1156"/>
    </location>
</feature>
<dbReference type="Gene3D" id="3.30.60.90">
    <property type="match status" value="3"/>
</dbReference>
<dbReference type="CDD" id="cd02249">
    <property type="entry name" value="ZZ"/>
    <property type="match status" value="1"/>
</dbReference>
<dbReference type="Gene3D" id="2.60.40.10">
    <property type="entry name" value="Immunoglobulins"/>
    <property type="match status" value="1"/>
</dbReference>
<sequence length="1179" mass="127999">MFTIKATYRDETRKLSFQESDSFPSFERLCNQLYRVFPISNNFYLSKLLFSEEASRSSRILIAQNVYTEGDYQRSILQFKGRSWPHALLRFTVVEEVEKIPNLPAANPPHSMSSTHFWVRDNSEKGPQGSVSADARQQHYPAPPISMSHIPPPPIIFSSFIPQQAPMDIDPKPTTPTNQGTFQQAVPQQCPGTSEIQNACCSVSQSKEEVRSMLFNFRQDLDRILTSAFGPSFMSHQPFVPCEEPPPAPPTMLCSMCAQKCQTSWHSCEHCQIVMCSRCCRSGTSGFCIAVMGPHSMKPTPSSEHLHPIPIASWPLPPTFANMSNSTPLPNWPMPSYTGIPGSVQPIYATSTPGLVPFIPPSTFPSERGLSDSRVSSPSPLVQAVRTEPQLPATPPPPPVIHQGVICDACDQIIEGVRHKCLDCDNFDLCTSCISTGHAERHNPFHEFFDITEPGRVVVHRVYDGPNTFDVSPPAPAPAPAPAPEPAQAVETPAVHLARCDLCDSSITGVRFKCVSCPDFDSCGSCFSIMDDQHPGHGFVKITNPSDYICRNNVAAASMHYATCNSCTKPIFGTRYKCMHPNCTDFDLCASCEAFPILVHPDNHPMLKMKTVDTVIPTVYRVGQTIIMDTPSERGRSPTPKGDSPHLSYKTLSRPPSFDRGYMHNPSTRESLRSPSPVAAPPSPFFYDMLSPTPQLAILEGASGAGHVSINRWPSPSILPPRHDSVPDRDSLFGSPNASQTPLTKEDCSLLRSPSPSYPVLVNYIHPITSNSRAHSPIQVPSLIDGFSMTGGSLSRSDSLRSESGENGVLASMHAPGNATSSTSGESTVKFDAEPVNVLDDNTDDPWTGWSKPFSELSHLMQDLLTIQTPNGTPAAKDAPADDGPLAATGGEALVETPEMQERPRMWSNNSLAPFLTLGGYGSPATGSEEGFGASSTNSVEPVAEPEELSAIFLHDVTVPDGQIFPPGAEFVKCWKMMNDSTCDWPESTELMFIAGESLAINSQTMKVGPVKAGAEVELSTGELKAPEKPGRYISYWRLRDDQGVIFGSSIWIDITVAEVSNAHSEHSSDESLASSVIVMPHAAQSCAASASSAPLSATGDEHASITVIESPFTVRSIVDEDSDIDSDASSVSLRSMSSDDEDWEDSRVQASGQRTVAADSHAMDYVLLYDDTPSSEED</sequence>
<dbReference type="GO" id="GO:0016236">
    <property type="term" value="P:macroautophagy"/>
    <property type="evidence" value="ECO:0007669"/>
    <property type="project" value="TreeGrafter"/>
</dbReference>
<feature type="compositionally biased region" description="Polar residues" evidence="5">
    <location>
        <begin position="818"/>
        <end position="827"/>
    </location>
</feature>
<keyword evidence="8" id="KW-1185">Reference proteome</keyword>
<dbReference type="GO" id="GO:0000407">
    <property type="term" value="C:phagophore assembly site"/>
    <property type="evidence" value="ECO:0007669"/>
    <property type="project" value="TreeGrafter"/>
</dbReference>
<dbReference type="SUPFAM" id="SSF57850">
    <property type="entry name" value="RING/U-box"/>
    <property type="match status" value="3"/>
</dbReference>
<feature type="region of interest" description="Disordered" evidence="5">
    <location>
        <begin position="791"/>
        <end position="828"/>
    </location>
</feature>
<name>A0A5C3MA97_9AGAR</name>
<evidence type="ECO:0000313" key="7">
    <source>
        <dbReference type="EMBL" id="TFK41817.1"/>
    </source>
</evidence>
<dbReference type="PANTHER" id="PTHR20930">
    <property type="entry name" value="OVARIAN CARCINOMA ANTIGEN CA125-RELATED"/>
    <property type="match status" value="1"/>
</dbReference>
<evidence type="ECO:0000256" key="5">
    <source>
        <dbReference type="SAM" id="MobiDB-lite"/>
    </source>
</evidence>
<dbReference type="STRING" id="68775.A0A5C3MA97"/>
<evidence type="ECO:0000256" key="4">
    <source>
        <dbReference type="PROSITE-ProRule" id="PRU00228"/>
    </source>
</evidence>
<feature type="region of interest" description="Disordered" evidence="5">
    <location>
        <begin position="714"/>
        <end position="750"/>
    </location>
</feature>
<dbReference type="Proteomes" id="UP000308652">
    <property type="component" value="Unassembled WGS sequence"/>
</dbReference>